<gene>
    <name evidence="1" type="ORF">LVJ82_16390</name>
</gene>
<keyword evidence="2" id="KW-1185">Reference proteome</keyword>
<dbReference type="Pfam" id="PF05014">
    <property type="entry name" value="Nuc_deoxyrib_tr"/>
    <property type="match status" value="1"/>
</dbReference>
<proteinExistence type="predicted"/>
<dbReference type="Gene3D" id="3.40.50.450">
    <property type="match status" value="1"/>
</dbReference>
<dbReference type="RefSeq" id="WP_058357323.1">
    <property type="nucleotide sequence ID" value="NZ_CABKVG010000010.1"/>
</dbReference>
<accession>A0ABY4DZN4</accession>
<dbReference type="SUPFAM" id="SSF52309">
    <property type="entry name" value="N-(deoxy)ribosyltransferase-like"/>
    <property type="match status" value="1"/>
</dbReference>
<dbReference type="Proteomes" id="UP000832011">
    <property type="component" value="Chromosome"/>
</dbReference>
<dbReference type="PANTHER" id="PTHR15364">
    <property type="entry name" value="2'-DEOXYNUCLEOSIDE 5'-PHOSPHATE N-HYDROLASE 1"/>
    <property type="match status" value="1"/>
</dbReference>
<reference evidence="1 2" key="1">
    <citation type="journal article" date="2022" name="Res Sq">
        <title>Evolution of multicellular longitudinally dividing oral cavity symbionts (Neisseriaceae).</title>
        <authorList>
            <person name="Nyongesa S."/>
            <person name="Weber P."/>
            <person name="Bernet E."/>
            <person name="Pullido F."/>
            <person name="Nieckarz M."/>
            <person name="Delaby M."/>
            <person name="Nieves C."/>
            <person name="Viehboeck T."/>
            <person name="Krause N."/>
            <person name="Rivera-Millot A."/>
            <person name="Nakamura A."/>
            <person name="Vischer N."/>
            <person name="VanNieuwenhze M."/>
            <person name="Brun Y."/>
            <person name="Cava F."/>
            <person name="Bulgheresi S."/>
            <person name="Veyrier F."/>
        </authorList>
    </citation>
    <scope>NUCLEOTIDE SEQUENCE [LARGE SCALE GENOMIC DNA]</scope>
    <source>
        <strain evidence="1 2">SN4</strain>
    </source>
</reference>
<sequence length="179" mass="19629">MPHLDIYWATPAVFWPDSEAWLAAQKRELQATASAAQMDVHILSPIDTALEQKCCVDESIFLSNVAMIQQAACVIADVSPFRGLEPDVGTALQIGIATQMGKTVYLYSKHAEQSLQAAYQAQMNADGYVMFDGKPTQVEDFGHPVNLMLMHDMDGNTRKVYTSLQAAFAQVLSDLGKSD</sequence>
<dbReference type="InterPro" id="IPR007710">
    <property type="entry name" value="Nucleoside_deoxyribTrfase"/>
</dbReference>
<organism evidence="1 2">
    <name type="scientific">Vitreoscilla massiliensis</name>
    <dbReference type="NCBI Taxonomy" id="1689272"/>
    <lineage>
        <taxon>Bacteria</taxon>
        <taxon>Pseudomonadati</taxon>
        <taxon>Pseudomonadota</taxon>
        <taxon>Betaproteobacteria</taxon>
        <taxon>Neisseriales</taxon>
        <taxon>Neisseriaceae</taxon>
        <taxon>Vitreoscilla</taxon>
    </lineage>
</organism>
<dbReference type="InterPro" id="IPR051239">
    <property type="entry name" value="2'-dNMP_N-hydrolase"/>
</dbReference>
<evidence type="ECO:0000313" key="2">
    <source>
        <dbReference type="Proteomes" id="UP000832011"/>
    </source>
</evidence>
<dbReference type="EMBL" id="CP091511">
    <property type="protein sequence ID" value="UOO89003.1"/>
    <property type="molecule type" value="Genomic_DNA"/>
</dbReference>
<name>A0ABY4DZN4_9NEIS</name>
<protein>
    <submittedName>
        <fullName evidence="1">Nucleoside 2-deoxyribosyltransferase</fullName>
    </submittedName>
</protein>
<dbReference type="PANTHER" id="PTHR15364:SF0">
    <property type="entry name" value="2'-DEOXYNUCLEOSIDE 5'-PHOSPHATE N-HYDROLASE 1"/>
    <property type="match status" value="1"/>
</dbReference>
<evidence type="ECO:0000313" key="1">
    <source>
        <dbReference type="EMBL" id="UOO89003.1"/>
    </source>
</evidence>